<reference evidence="3" key="1">
    <citation type="submission" date="2017-02" db="UniProtKB">
        <authorList>
            <consortium name="WormBaseParasite"/>
        </authorList>
    </citation>
    <scope>IDENTIFICATION</scope>
</reference>
<dbReference type="PANTHER" id="PTHR23270:SF10">
    <property type="entry name" value="PROTEIN RRP5 HOMOLOG"/>
    <property type="match status" value="1"/>
</dbReference>
<dbReference type="Proteomes" id="UP000038045">
    <property type="component" value="Unplaced"/>
</dbReference>
<dbReference type="InterPro" id="IPR045209">
    <property type="entry name" value="Rrp5"/>
</dbReference>
<evidence type="ECO:0000313" key="3">
    <source>
        <dbReference type="WBParaSite" id="PTRK_0000594200.1"/>
    </source>
</evidence>
<keyword evidence="2" id="KW-1185">Reference proteome</keyword>
<feature type="region of interest" description="Disordered" evidence="1">
    <location>
        <begin position="434"/>
        <end position="467"/>
    </location>
</feature>
<dbReference type="AlphaFoldDB" id="A0A0N4ZE88"/>
<dbReference type="STRING" id="131310.A0A0N4ZE88"/>
<dbReference type="GO" id="GO:0003723">
    <property type="term" value="F:RNA binding"/>
    <property type="evidence" value="ECO:0007669"/>
    <property type="project" value="TreeGrafter"/>
</dbReference>
<dbReference type="GO" id="GO:0032040">
    <property type="term" value="C:small-subunit processome"/>
    <property type="evidence" value="ECO:0007669"/>
    <property type="project" value="TreeGrafter"/>
</dbReference>
<protein>
    <submittedName>
        <fullName evidence="3">S1 motif domain-containing protein</fullName>
    </submittedName>
</protein>
<evidence type="ECO:0000256" key="1">
    <source>
        <dbReference type="SAM" id="MobiDB-lite"/>
    </source>
</evidence>
<feature type="compositionally biased region" description="Basic and acidic residues" evidence="1">
    <location>
        <begin position="454"/>
        <end position="467"/>
    </location>
</feature>
<name>A0A0N4ZE88_PARTI</name>
<proteinExistence type="predicted"/>
<evidence type="ECO:0000313" key="2">
    <source>
        <dbReference type="Proteomes" id="UP000038045"/>
    </source>
</evidence>
<dbReference type="PANTHER" id="PTHR23270">
    <property type="entry name" value="PROGRAMMED CELL DEATH PROTEIN 11 PRE-RRNA PROCESSING PROTEIN RRP5"/>
    <property type="match status" value="1"/>
</dbReference>
<accession>A0A0N4ZE88</accession>
<dbReference type="WBParaSite" id="PTRK_0000594200.1">
    <property type="protein sequence ID" value="PTRK_0000594200.1"/>
    <property type="gene ID" value="PTRK_0000594200"/>
</dbReference>
<sequence length="499" mass="56696">MDTNSNNLAKLNGAVEKEFYKQKLRSSFKSNDLNETVEAHQKMNNTIGVYTKNFLISSCKPGTLCLGMVKKIEKSYVILETENSIELKLCSNMISMHCTEALANERLTLDRIFEICQMIPVKVVKGKERGCKINDIIVTSIPRFVNSHITVNDLDVGCAIVGVFEKIVDNDFIVDLGLTCETKGKIPCEYLTKLFNFRRGIIIGQPYMFSIKKMGSIIELKEPDESNFATQNTFLKINIEKMIPGTVFECTKIREDDSAIYVTYGCKSEARIYKHSIPKKIKDDLFLFGTSIKAILTVVDPESKSFIANINDQIIRTMSIPCRKNLGGYNLGKKIISKIKFISRNGFTFEFPSLLSGRSESITAFMEKKPNCDYSGFNKGDQMKLVVIDVQIFKRRLIVKNDINIYDSKNLGTYKDGPGARYSLDFGKGNFTHNSNKNFQEGSFIPQPRRSKRNVPDNKNCKSNPNEKRRWERISAFDFSMSRTIMSSSKNVSTYETCE</sequence>
<dbReference type="GO" id="GO:0006364">
    <property type="term" value="P:rRNA processing"/>
    <property type="evidence" value="ECO:0007669"/>
    <property type="project" value="InterPro"/>
</dbReference>
<organism evidence="2 3">
    <name type="scientific">Parastrongyloides trichosuri</name>
    <name type="common">Possum-specific nematode worm</name>
    <dbReference type="NCBI Taxonomy" id="131310"/>
    <lineage>
        <taxon>Eukaryota</taxon>
        <taxon>Metazoa</taxon>
        <taxon>Ecdysozoa</taxon>
        <taxon>Nematoda</taxon>
        <taxon>Chromadorea</taxon>
        <taxon>Rhabditida</taxon>
        <taxon>Tylenchina</taxon>
        <taxon>Panagrolaimomorpha</taxon>
        <taxon>Strongyloidoidea</taxon>
        <taxon>Strongyloididae</taxon>
        <taxon>Parastrongyloides</taxon>
    </lineage>
</organism>